<dbReference type="PANTHER" id="PTHR42770:SF16">
    <property type="entry name" value="AMINO ACID PERMEASE"/>
    <property type="match status" value="1"/>
</dbReference>
<dbReference type="Proteomes" id="UP001199642">
    <property type="component" value="Chromosome"/>
</dbReference>
<dbReference type="Gene3D" id="1.20.1740.10">
    <property type="entry name" value="Amino acid/polyamine transporter I"/>
    <property type="match status" value="1"/>
</dbReference>
<gene>
    <name evidence="7" type="ORF">K8F61_10595</name>
</gene>
<keyword evidence="8" id="KW-1185">Reference proteome</keyword>
<protein>
    <submittedName>
        <fullName evidence="7">APC family permease</fullName>
    </submittedName>
</protein>
<accession>A0ABY3RQC4</accession>
<dbReference type="InterPro" id="IPR050367">
    <property type="entry name" value="APC_superfamily"/>
</dbReference>
<evidence type="ECO:0000256" key="5">
    <source>
        <dbReference type="ARBA" id="ARBA00023136"/>
    </source>
</evidence>
<feature type="transmembrane region" description="Helical" evidence="6">
    <location>
        <begin position="205"/>
        <end position="228"/>
    </location>
</feature>
<evidence type="ECO:0000256" key="1">
    <source>
        <dbReference type="ARBA" id="ARBA00004651"/>
    </source>
</evidence>
<feature type="transmembrane region" description="Helical" evidence="6">
    <location>
        <begin position="349"/>
        <end position="370"/>
    </location>
</feature>
<feature type="transmembrane region" description="Helical" evidence="6">
    <location>
        <begin position="443"/>
        <end position="464"/>
    </location>
</feature>
<keyword evidence="3 6" id="KW-0812">Transmembrane</keyword>
<keyword evidence="2" id="KW-1003">Cell membrane</keyword>
<feature type="transmembrane region" description="Helical" evidence="6">
    <location>
        <begin position="293"/>
        <end position="313"/>
    </location>
</feature>
<proteinExistence type="predicted"/>
<evidence type="ECO:0000256" key="6">
    <source>
        <dbReference type="SAM" id="Phobius"/>
    </source>
</evidence>
<feature type="transmembrane region" description="Helical" evidence="6">
    <location>
        <begin position="21"/>
        <end position="45"/>
    </location>
</feature>
<dbReference type="PANTHER" id="PTHR42770">
    <property type="entry name" value="AMINO ACID TRANSPORTER-RELATED"/>
    <property type="match status" value="1"/>
</dbReference>
<keyword evidence="4 6" id="KW-1133">Transmembrane helix</keyword>
<evidence type="ECO:0000313" key="7">
    <source>
        <dbReference type="EMBL" id="UGS25148.1"/>
    </source>
</evidence>
<name>A0ABY3RQC4_9MICO</name>
<feature type="transmembrane region" description="Helical" evidence="6">
    <location>
        <begin position="98"/>
        <end position="121"/>
    </location>
</feature>
<feature type="transmembrane region" description="Helical" evidence="6">
    <location>
        <begin position="57"/>
        <end position="77"/>
    </location>
</feature>
<reference evidence="7 8" key="1">
    <citation type="submission" date="2023-01" db="EMBL/GenBank/DDBJ databases">
        <title>Characterization of estradiol degrading bacteria Microbacterium sp. MZT7 and reveal degrading genes through genome analysis.</title>
        <authorList>
            <person name="Hao P."/>
            <person name="Gao Y."/>
        </authorList>
    </citation>
    <scope>NUCLEOTIDE SEQUENCE [LARGE SCALE GENOMIC DNA]</scope>
    <source>
        <strain evidence="7 8">MZT7</strain>
    </source>
</reference>
<dbReference type="PIRSF" id="PIRSF006060">
    <property type="entry name" value="AA_transporter"/>
    <property type="match status" value="1"/>
</dbReference>
<evidence type="ECO:0000256" key="2">
    <source>
        <dbReference type="ARBA" id="ARBA00022475"/>
    </source>
</evidence>
<feature type="transmembrane region" description="Helical" evidence="6">
    <location>
        <begin position="413"/>
        <end position="437"/>
    </location>
</feature>
<dbReference type="InterPro" id="IPR002293">
    <property type="entry name" value="AA/rel_permease1"/>
</dbReference>
<dbReference type="EMBL" id="CP082781">
    <property type="protein sequence ID" value="UGS25148.1"/>
    <property type="molecule type" value="Genomic_DNA"/>
</dbReference>
<dbReference type="RefSeq" id="WP_231818968.1">
    <property type="nucleotide sequence ID" value="NZ_CP082781.1"/>
</dbReference>
<feature type="transmembrane region" description="Helical" evidence="6">
    <location>
        <begin position="127"/>
        <end position="152"/>
    </location>
</feature>
<evidence type="ECO:0000256" key="4">
    <source>
        <dbReference type="ARBA" id="ARBA00022989"/>
    </source>
</evidence>
<feature type="transmembrane region" description="Helical" evidence="6">
    <location>
        <begin position="240"/>
        <end position="260"/>
    </location>
</feature>
<dbReference type="Pfam" id="PF13520">
    <property type="entry name" value="AA_permease_2"/>
    <property type="match status" value="1"/>
</dbReference>
<feature type="transmembrane region" description="Helical" evidence="6">
    <location>
        <begin position="376"/>
        <end position="401"/>
    </location>
</feature>
<evidence type="ECO:0000256" key="3">
    <source>
        <dbReference type="ARBA" id="ARBA00022692"/>
    </source>
</evidence>
<keyword evidence="5 6" id="KW-0472">Membrane</keyword>
<organism evidence="7 8">
    <name type="scientific">Microbacterium resistens</name>
    <dbReference type="NCBI Taxonomy" id="156977"/>
    <lineage>
        <taxon>Bacteria</taxon>
        <taxon>Bacillati</taxon>
        <taxon>Actinomycetota</taxon>
        <taxon>Actinomycetes</taxon>
        <taxon>Micrococcales</taxon>
        <taxon>Microbacteriaceae</taxon>
        <taxon>Microbacterium</taxon>
    </lineage>
</organism>
<feature type="transmembrane region" description="Helical" evidence="6">
    <location>
        <begin position="164"/>
        <end position="185"/>
    </location>
</feature>
<evidence type="ECO:0000313" key="8">
    <source>
        <dbReference type="Proteomes" id="UP001199642"/>
    </source>
</evidence>
<comment type="subcellular location">
    <subcellularLocation>
        <location evidence="1">Cell membrane</location>
        <topology evidence="1">Multi-pass membrane protein</topology>
    </subcellularLocation>
</comment>
<sequence length="493" mass="51570">MTELQPETARPGVQRLPGGRLGVFAVVCLVVSAAAPLTVAASAGATSYRLGGLGGPLAMLVCAVVLICFSFGFTAMSGHVTNSAAFYAYVGKGFGRPAGLGVAAVTTFAYVVLTCSFYGFIGFFTAIGMRTIFGIEVHWFVGSALAWGVVTFLGHRSAEAGARVLAVILTGEVGILVILSVAALVNGGPEPMSLGSYQPGLLFVPGAAALFVLGFGAFVGFEGTAIYAEEAKRPKRTVPLATYIAVGFLGAFYSFVFWIYTVAFGVDGVLLAAQEDDFQDMIFIASTTYLGDWAAKVIAVLVVTSFLACVLAFHNSSARYIFSLGRDRVLPAYLGEVHPRHGSPSKASLTVSCIAAVPLIVVAVTGADVFLVFGLIAYAIGVAAIIFAQAVAALAVVAYFAKDRRGHSPWRVLIAPAIGAFGLTVAWIAIVANFSIISGLEGAWQNIALILPTPILFVAGILLANRWRRTDPARFDGLAQDIGTTTIVVDRVE</sequence>